<evidence type="ECO:0000313" key="2">
    <source>
        <dbReference type="Proteomes" id="UP001152820"/>
    </source>
</evidence>
<comment type="caution">
    <text evidence="1">The sequence shown here is derived from an EMBL/GenBank/DDBJ whole genome shotgun (WGS) entry which is preliminary data.</text>
</comment>
<dbReference type="Proteomes" id="UP001152820">
    <property type="component" value="Unassembled WGS sequence"/>
</dbReference>
<accession>A0AB35KAY0</accession>
<organism evidence="1 2">
    <name type="scientific">Lactococcus lactis</name>
    <dbReference type="NCBI Taxonomy" id="1358"/>
    <lineage>
        <taxon>Bacteria</taxon>
        <taxon>Bacillati</taxon>
        <taxon>Bacillota</taxon>
        <taxon>Bacilli</taxon>
        <taxon>Lactobacillales</taxon>
        <taxon>Streptococcaceae</taxon>
        <taxon>Lactococcus</taxon>
    </lineage>
</organism>
<sequence length="225" mass="25602">METKIYSYHNASYTKFQNITIEVSLKCPYCGLPTAFVNSALIPNSNAGIAPFSHRCPNCENISYSFQITNDKEWKLGSFYPGYISDGIPEILVKHCPNFAHIYSQAQQAEQNGLTDLAGMGYRASIEFLIKDYALAFELDTIDDINKLKSLGPTISHYFNNKRKNKELLTFNAAEVVSIIGNDFTHWNKETNCDLNVLKHYTDIVIKVIEMNFDMKFPTVSRQSR</sequence>
<evidence type="ECO:0000313" key="1">
    <source>
        <dbReference type="EMBL" id="MDG5048510.1"/>
    </source>
</evidence>
<dbReference type="EMBL" id="JAOWLO010000003">
    <property type="protein sequence ID" value="MDG5048510.1"/>
    <property type="molecule type" value="Genomic_DNA"/>
</dbReference>
<dbReference type="AlphaFoldDB" id="A0AB35KAY0"/>
<proteinExistence type="predicted"/>
<protein>
    <recommendedName>
        <fullName evidence="3">DUF4145 domain-containing protein</fullName>
    </recommendedName>
</protein>
<gene>
    <name evidence="1" type="ORF">OGZ38_05085</name>
</gene>
<reference evidence="1" key="2">
    <citation type="journal article" date="2023" name="Food Microbiol.">
        <title>Evaluation of the fermentation potential of lactic acid bacteria isolated from herbs, fruits and vegetables as starter cultures in nut-based milk alternatives.</title>
        <authorList>
            <person name="Huang W."/>
            <person name="Dong A."/>
            <person name="Pham H.T."/>
            <person name="Zhou C."/>
            <person name="Huo Z."/>
            <person name="Watjen A.P."/>
            <person name="Prakash S."/>
            <person name="Bang-Berthelsen C.H."/>
            <person name="Turner M.S."/>
        </authorList>
    </citation>
    <scope>NUCLEOTIDE SEQUENCE</scope>
    <source>
        <strain evidence="1">593</strain>
    </source>
</reference>
<dbReference type="RefSeq" id="WP_118263409.1">
    <property type="nucleotide sequence ID" value="NZ_CABJEC010000002.1"/>
</dbReference>
<evidence type="ECO:0008006" key="3">
    <source>
        <dbReference type="Google" id="ProtNLM"/>
    </source>
</evidence>
<reference evidence="1" key="1">
    <citation type="submission" date="2022-10" db="EMBL/GenBank/DDBJ databases">
        <authorList>
            <person name="Turner M.S."/>
            <person name="Huang W."/>
        </authorList>
    </citation>
    <scope>NUCLEOTIDE SEQUENCE</scope>
    <source>
        <strain evidence="1">593</strain>
    </source>
</reference>
<name>A0AB35KAY0_9LACT</name>